<dbReference type="Proteomes" id="UP000254084">
    <property type="component" value="Unassembled WGS sequence"/>
</dbReference>
<feature type="transmembrane region" description="Helical" evidence="1">
    <location>
        <begin position="49"/>
        <end position="76"/>
    </location>
</feature>
<keyword evidence="1" id="KW-0472">Membrane</keyword>
<sequence>MNVLSIVWPGFSAARRIARNPVRFIVAGLEACIMFPLEHAPWGFRILAGLVMVALVFGCGAAALAWPFAIAALTYVAHTGQATAGSAVLGMLYVTAAAYLALLTHRVIEQ</sequence>
<evidence type="ECO:0000313" key="3">
    <source>
        <dbReference type="Proteomes" id="UP000254084"/>
    </source>
</evidence>
<keyword evidence="1" id="KW-1133">Transmembrane helix</keyword>
<reference evidence="2 3" key="1">
    <citation type="submission" date="2018-06" db="EMBL/GenBank/DDBJ databases">
        <authorList>
            <consortium name="Pathogen Informatics"/>
            <person name="Doyle S."/>
        </authorList>
    </citation>
    <scope>NUCLEOTIDE SEQUENCE [LARGE SCALE GENOMIC DNA]</scope>
    <source>
        <strain evidence="2 3">NCTC10860</strain>
    </source>
</reference>
<evidence type="ECO:0000256" key="1">
    <source>
        <dbReference type="SAM" id="Phobius"/>
    </source>
</evidence>
<dbReference type="AlphaFoldDB" id="A0A379K0N1"/>
<dbReference type="EMBL" id="UGUW01000002">
    <property type="protein sequence ID" value="SUD58024.1"/>
    <property type="molecule type" value="Genomic_DNA"/>
</dbReference>
<evidence type="ECO:0000313" key="2">
    <source>
        <dbReference type="EMBL" id="SUD58024.1"/>
    </source>
</evidence>
<gene>
    <name evidence="2" type="ORF">NCTC10860_00230</name>
</gene>
<protein>
    <submittedName>
        <fullName evidence="2">Uncharacterized protein</fullName>
    </submittedName>
</protein>
<keyword evidence="1" id="KW-0812">Transmembrane</keyword>
<name>A0A379K0N1_ECTOL</name>
<proteinExistence type="predicted"/>
<feature type="transmembrane region" description="Helical" evidence="1">
    <location>
        <begin position="82"/>
        <end position="102"/>
    </location>
</feature>
<accession>A0A379K0N1</accession>
<organism evidence="2 3">
    <name type="scientific">Ectopseudomonas oleovorans</name>
    <name type="common">Pseudomonas oleovorans</name>
    <dbReference type="NCBI Taxonomy" id="301"/>
    <lineage>
        <taxon>Bacteria</taxon>
        <taxon>Pseudomonadati</taxon>
        <taxon>Pseudomonadota</taxon>
        <taxon>Gammaproteobacteria</taxon>
        <taxon>Pseudomonadales</taxon>
        <taxon>Pseudomonadaceae</taxon>
        <taxon>Ectopseudomonas</taxon>
    </lineage>
</organism>